<dbReference type="STRING" id="1850254.LPB137_06865"/>
<name>A0A1P8KM19_9BACT</name>
<evidence type="ECO:0008006" key="6">
    <source>
        <dbReference type="Google" id="ProtNLM"/>
    </source>
</evidence>
<keyword evidence="2" id="KW-0677">Repeat</keyword>
<dbReference type="KEGG" id="alp:LPB137_06865"/>
<evidence type="ECO:0000313" key="5">
    <source>
        <dbReference type="Proteomes" id="UP000186074"/>
    </source>
</evidence>
<keyword evidence="1" id="KW-0433">Leucine-rich repeat</keyword>
<evidence type="ECO:0000256" key="3">
    <source>
        <dbReference type="SAM" id="Coils"/>
    </source>
</evidence>
<feature type="coiled-coil region" evidence="3">
    <location>
        <begin position="410"/>
        <end position="437"/>
    </location>
</feature>
<proteinExistence type="predicted"/>
<protein>
    <recommendedName>
        <fullName evidence="6">Internalin</fullName>
    </recommendedName>
</protein>
<dbReference type="OrthoDB" id="5344916at2"/>
<reference evidence="4 5" key="1">
    <citation type="submission" date="2017-01" db="EMBL/GenBank/DDBJ databases">
        <title>Genome sequencing of Arcobacter sp. LPB0137.</title>
        <authorList>
            <person name="Lee G.-W."/>
            <person name="Yi H."/>
        </authorList>
    </citation>
    <scope>NUCLEOTIDE SEQUENCE [LARGE SCALE GENOMIC DNA]</scope>
    <source>
        <strain evidence="4 5">LPB0137</strain>
    </source>
</reference>
<sequence>MKSVPDIEDWLKKFSITNYIISDDLYVSVFGNVNLNGKLQDKKLPIKFKTVDGYFDISNNSLESLEGSPESVLKDFNCSNNKLKSLLGAPYKVGDFDCSNNKLTSLSYCPKEVNGFFDCNENELLSIKGSPRTVKGYFKCSNNKIGSLKGGSRYVETHFDCSNNFLEELTGGPITVGHDYICNGNKLTDLENIADEIGWDLVTDIRLNHVTSSHDEEQNIWRYKGSEVVDHIYKPLVELSNIDDINRWLRKHGISNFHILKDNSVDVNGDVKLADRLSNLLKLPLKFNIVDGDFDISDNELISLEGSPTKVTGNFHCFKNEISSLKGSPKEVGGSFIVLRNNIASLKYSPSIVKEDFVCSHNPIKDLEGLKTVHGAVFTGIKLKDVKCHKYIYKSVPTYKYPGSAVMAYLDKAYISLTDEEKKYENTKNNLNELISGMIKDGTLTKEKINDILIQNLSKYNLNELKDKVLKIKNPPVKKENKELTQEDLMTLAFESEL</sequence>
<evidence type="ECO:0000256" key="1">
    <source>
        <dbReference type="ARBA" id="ARBA00022614"/>
    </source>
</evidence>
<gene>
    <name evidence="4" type="ORF">LPB137_06865</name>
</gene>
<evidence type="ECO:0000313" key="4">
    <source>
        <dbReference type="EMBL" id="APW65586.1"/>
    </source>
</evidence>
<organism evidence="4 5">
    <name type="scientific">Poseidonibacter parvus</name>
    <dbReference type="NCBI Taxonomy" id="1850254"/>
    <lineage>
        <taxon>Bacteria</taxon>
        <taxon>Pseudomonadati</taxon>
        <taxon>Campylobacterota</taxon>
        <taxon>Epsilonproteobacteria</taxon>
        <taxon>Campylobacterales</taxon>
        <taxon>Arcobacteraceae</taxon>
        <taxon>Poseidonibacter</taxon>
    </lineage>
</organism>
<keyword evidence="3" id="KW-0175">Coiled coil</keyword>
<dbReference type="PANTHER" id="PTHR47566:SF1">
    <property type="entry name" value="PROTEIN NUD1"/>
    <property type="match status" value="1"/>
</dbReference>
<dbReference type="RefSeq" id="WP_076086167.1">
    <property type="nucleotide sequence ID" value="NZ_CP019070.1"/>
</dbReference>
<keyword evidence="5" id="KW-1185">Reference proteome</keyword>
<dbReference type="PANTHER" id="PTHR47566">
    <property type="match status" value="1"/>
</dbReference>
<dbReference type="GO" id="GO:0035591">
    <property type="term" value="F:signaling adaptor activity"/>
    <property type="evidence" value="ECO:0007669"/>
    <property type="project" value="TreeGrafter"/>
</dbReference>
<dbReference type="AlphaFoldDB" id="A0A1P8KM19"/>
<dbReference type="EMBL" id="CP019070">
    <property type="protein sequence ID" value="APW65586.1"/>
    <property type="molecule type" value="Genomic_DNA"/>
</dbReference>
<dbReference type="Gene3D" id="3.80.10.10">
    <property type="entry name" value="Ribonuclease Inhibitor"/>
    <property type="match status" value="1"/>
</dbReference>
<evidence type="ECO:0000256" key="2">
    <source>
        <dbReference type="ARBA" id="ARBA00022737"/>
    </source>
</evidence>
<dbReference type="InterPro" id="IPR052574">
    <property type="entry name" value="CDIRP"/>
</dbReference>
<dbReference type="InterPro" id="IPR032675">
    <property type="entry name" value="LRR_dom_sf"/>
</dbReference>
<accession>A0A1P8KM19</accession>
<dbReference type="Proteomes" id="UP000186074">
    <property type="component" value="Chromosome"/>
</dbReference>